<name>A0A0F9VZV3_9ZZZZ</name>
<protein>
    <submittedName>
        <fullName evidence="1">Uncharacterized protein</fullName>
    </submittedName>
</protein>
<organism evidence="1">
    <name type="scientific">marine sediment metagenome</name>
    <dbReference type="NCBI Taxonomy" id="412755"/>
    <lineage>
        <taxon>unclassified sequences</taxon>
        <taxon>metagenomes</taxon>
        <taxon>ecological metagenomes</taxon>
    </lineage>
</organism>
<comment type="caution">
    <text evidence="1">The sequence shown here is derived from an EMBL/GenBank/DDBJ whole genome shotgun (WGS) entry which is preliminary data.</text>
</comment>
<dbReference type="AlphaFoldDB" id="A0A0F9VZV3"/>
<evidence type="ECO:0000313" key="1">
    <source>
        <dbReference type="EMBL" id="KKN71313.1"/>
    </source>
</evidence>
<proteinExistence type="predicted"/>
<dbReference type="EMBL" id="LAZR01000386">
    <property type="protein sequence ID" value="KKN71313.1"/>
    <property type="molecule type" value="Genomic_DNA"/>
</dbReference>
<gene>
    <name evidence="1" type="ORF">LCGC14_0422230</name>
</gene>
<reference evidence="1" key="1">
    <citation type="journal article" date="2015" name="Nature">
        <title>Complex archaea that bridge the gap between prokaryotes and eukaryotes.</title>
        <authorList>
            <person name="Spang A."/>
            <person name="Saw J.H."/>
            <person name="Jorgensen S.L."/>
            <person name="Zaremba-Niedzwiedzka K."/>
            <person name="Martijn J."/>
            <person name="Lind A.E."/>
            <person name="van Eijk R."/>
            <person name="Schleper C."/>
            <person name="Guy L."/>
            <person name="Ettema T.J."/>
        </authorList>
    </citation>
    <scope>NUCLEOTIDE SEQUENCE</scope>
</reference>
<sequence>MTSPKRRKSIKRQRFERRVRMAGLIKDGFDPGEAEFLAQLNWKLGDSPLKERRVVRRREVRELKKRGWSNTRIEEFFFQQWVAINESELVSQLIDEKYQQSRRTGRRARAA</sequence>
<accession>A0A0F9VZV3</accession>